<evidence type="ECO:0000256" key="3">
    <source>
        <dbReference type="ARBA" id="ARBA00022723"/>
    </source>
</evidence>
<comment type="similarity">
    <text evidence="2">Belongs to the sulfatase family.</text>
</comment>
<dbReference type="PROSITE" id="PS00523">
    <property type="entry name" value="SULFATASE_1"/>
    <property type="match status" value="1"/>
</dbReference>
<keyword evidence="5" id="KW-0106">Calcium</keyword>
<dbReference type="EMBL" id="GEGO01002895">
    <property type="protein sequence ID" value="JAR92509.1"/>
    <property type="molecule type" value="Transcribed_RNA"/>
</dbReference>
<proteinExistence type="inferred from homology"/>
<dbReference type="InterPro" id="IPR047115">
    <property type="entry name" value="ARSB"/>
</dbReference>
<evidence type="ECO:0000259" key="7">
    <source>
        <dbReference type="Pfam" id="PF00884"/>
    </source>
</evidence>
<dbReference type="InterPro" id="IPR000917">
    <property type="entry name" value="Sulfatase_N"/>
</dbReference>
<feature type="non-terminal residue" evidence="8">
    <location>
        <position position="1"/>
    </location>
</feature>
<evidence type="ECO:0000256" key="6">
    <source>
        <dbReference type="ARBA" id="ARBA00023180"/>
    </source>
</evidence>
<evidence type="ECO:0000256" key="2">
    <source>
        <dbReference type="ARBA" id="ARBA00008779"/>
    </source>
</evidence>
<dbReference type="PANTHER" id="PTHR10342:SF273">
    <property type="entry name" value="RE14504P"/>
    <property type="match status" value="1"/>
</dbReference>
<evidence type="ECO:0000256" key="5">
    <source>
        <dbReference type="ARBA" id="ARBA00022837"/>
    </source>
</evidence>
<keyword evidence="3" id="KW-0479">Metal-binding</keyword>
<accession>A0A147BP09</accession>
<comment type="cofactor">
    <cofactor evidence="1">
        <name>Ca(2+)</name>
        <dbReference type="ChEBI" id="CHEBI:29108"/>
    </cofactor>
</comment>
<sequence>SVQASVIAKSSSTPPNIIFFLADDLGWADTSFRGNPQIPTPNLDALASSGIILNNYYVLPTCTPSRGALMTGLYPIHTGLQHSILLEAEPRGLSHNFTIIPEHLKELGYASHMVGKWNLGYHKESFTPTYRGFDSFYGYYNGGEDYYTHTFAADYNNETYVGLDFWNNTTPVLDQGGHYSTRLFSKRAVSLIEAHDKAKPFFLYMAHQAVHIGDYTVGFKAPASSVAHFPYIHDLNRSIHAGAVYELDESVGLVMESLKKKGMLENSIVAFSTDNGGLPWNEKANSGFNWPLRGGKATLWEGGVRGSAFLWSPLLSRVGRLSNQMMHITDWLPTLYSAAGGDVSRLGDIDGKDMWETLSEDFPSPRHEILLNIDPVSNISGLIVDNRKVVLGTYLSGSCDGRAPVPGGTRPVEGLDRMMLNSRTGAVLRDFYDVRELAVRPNWRQEVAVDCSRRNAGRNFVAASPPYYFDIQRDPCELENLASTNVTEFEEMMQKLAAYAATMVPPANLPLDPRGLPKYHHGLWAPWL</sequence>
<dbReference type="CDD" id="cd16029">
    <property type="entry name" value="4-S"/>
    <property type="match status" value="1"/>
</dbReference>
<name>A0A147BP09_IXORI</name>
<reference evidence="8" key="1">
    <citation type="journal article" date="2018" name="PLoS Negl. Trop. Dis.">
        <title>Sialome diversity of ticks revealed by RNAseq of single tick salivary glands.</title>
        <authorList>
            <person name="Perner J."/>
            <person name="Kropackova S."/>
            <person name="Kopacek P."/>
            <person name="Ribeiro J.M."/>
        </authorList>
    </citation>
    <scope>NUCLEOTIDE SEQUENCE</scope>
    <source>
        <strain evidence="8">Siblings of single egg batch collected in Ceske Budejovice</strain>
        <tissue evidence="8">Salivary glands</tissue>
    </source>
</reference>
<dbReference type="PANTHER" id="PTHR10342">
    <property type="entry name" value="ARYLSULFATASE"/>
    <property type="match status" value="1"/>
</dbReference>
<feature type="domain" description="Sulfatase N-terminal" evidence="7">
    <location>
        <begin position="15"/>
        <end position="340"/>
    </location>
</feature>
<dbReference type="InterPro" id="IPR024607">
    <property type="entry name" value="Sulfatase_CS"/>
</dbReference>
<keyword evidence="4" id="KW-0378">Hydrolase</keyword>
<dbReference type="Pfam" id="PF00884">
    <property type="entry name" value="Sulfatase"/>
    <property type="match status" value="1"/>
</dbReference>
<dbReference type="Gene3D" id="3.30.1120.10">
    <property type="match status" value="1"/>
</dbReference>
<protein>
    <submittedName>
        <fullName evidence="8">Putative arylsulfatase b</fullName>
    </submittedName>
</protein>
<dbReference type="SUPFAM" id="SSF53649">
    <property type="entry name" value="Alkaline phosphatase-like"/>
    <property type="match status" value="1"/>
</dbReference>
<organism evidence="8">
    <name type="scientific">Ixodes ricinus</name>
    <name type="common">Common tick</name>
    <name type="synonym">Acarus ricinus</name>
    <dbReference type="NCBI Taxonomy" id="34613"/>
    <lineage>
        <taxon>Eukaryota</taxon>
        <taxon>Metazoa</taxon>
        <taxon>Ecdysozoa</taxon>
        <taxon>Arthropoda</taxon>
        <taxon>Chelicerata</taxon>
        <taxon>Arachnida</taxon>
        <taxon>Acari</taxon>
        <taxon>Parasitiformes</taxon>
        <taxon>Ixodida</taxon>
        <taxon>Ixodoidea</taxon>
        <taxon>Ixodidae</taxon>
        <taxon>Ixodinae</taxon>
        <taxon>Ixodes</taxon>
    </lineage>
</organism>
<keyword evidence="6" id="KW-0325">Glycoprotein</keyword>
<evidence type="ECO:0000256" key="1">
    <source>
        <dbReference type="ARBA" id="ARBA00001913"/>
    </source>
</evidence>
<evidence type="ECO:0000256" key="4">
    <source>
        <dbReference type="ARBA" id="ARBA00022801"/>
    </source>
</evidence>
<dbReference type="GO" id="GO:0008484">
    <property type="term" value="F:sulfuric ester hydrolase activity"/>
    <property type="evidence" value="ECO:0007669"/>
    <property type="project" value="InterPro"/>
</dbReference>
<dbReference type="Gene3D" id="3.40.720.10">
    <property type="entry name" value="Alkaline Phosphatase, subunit A"/>
    <property type="match status" value="1"/>
</dbReference>
<dbReference type="InterPro" id="IPR017850">
    <property type="entry name" value="Alkaline_phosphatase_core_sf"/>
</dbReference>
<dbReference type="AlphaFoldDB" id="A0A147BP09"/>
<dbReference type="GO" id="GO:0046872">
    <property type="term" value="F:metal ion binding"/>
    <property type="evidence" value="ECO:0007669"/>
    <property type="project" value="UniProtKB-KW"/>
</dbReference>
<evidence type="ECO:0000313" key="8">
    <source>
        <dbReference type="EMBL" id="JAR92509.1"/>
    </source>
</evidence>